<dbReference type="InterPro" id="IPR039426">
    <property type="entry name" value="TonB-dep_rcpt-like"/>
</dbReference>
<evidence type="ECO:0000256" key="13">
    <source>
        <dbReference type="ARBA" id="ARBA00023237"/>
    </source>
</evidence>
<dbReference type="EMBL" id="VCDI01000003">
    <property type="protein sequence ID" value="TLU72558.1"/>
    <property type="molecule type" value="Genomic_DNA"/>
</dbReference>
<keyword evidence="9" id="KW-0406">Ion transport</keyword>
<evidence type="ECO:0000256" key="11">
    <source>
        <dbReference type="ARBA" id="ARBA00023136"/>
    </source>
</evidence>
<dbReference type="PANTHER" id="PTHR32552:SF68">
    <property type="entry name" value="FERRICHROME OUTER MEMBRANE TRANSPORTER_PHAGE RECEPTOR"/>
    <property type="match status" value="1"/>
</dbReference>
<dbReference type="NCBIfam" id="TIGR01783">
    <property type="entry name" value="TonB-siderophor"/>
    <property type="match status" value="1"/>
</dbReference>
<keyword evidence="7 16" id="KW-0732">Signal</keyword>
<dbReference type="InterPro" id="IPR037066">
    <property type="entry name" value="Plug_dom_sf"/>
</dbReference>
<evidence type="ECO:0000313" key="20">
    <source>
        <dbReference type="Proteomes" id="UP000305654"/>
    </source>
</evidence>
<evidence type="ECO:0000256" key="12">
    <source>
        <dbReference type="ARBA" id="ARBA00023170"/>
    </source>
</evidence>
<evidence type="ECO:0000256" key="10">
    <source>
        <dbReference type="ARBA" id="ARBA00023077"/>
    </source>
</evidence>
<comment type="subcellular location">
    <subcellularLocation>
        <location evidence="1 14">Cell outer membrane</location>
        <topology evidence="1 14">Multi-pass membrane protein</topology>
    </subcellularLocation>
</comment>
<dbReference type="SUPFAM" id="SSF56935">
    <property type="entry name" value="Porins"/>
    <property type="match status" value="1"/>
</dbReference>
<keyword evidence="10 15" id="KW-0798">TonB box</keyword>
<dbReference type="InterPro" id="IPR036942">
    <property type="entry name" value="Beta-barrel_TonB_sf"/>
</dbReference>
<organism evidence="19 20">
    <name type="scientific">Lichenicoccus roseus</name>
    <dbReference type="NCBI Taxonomy" id="2683649"/>
    <lineage>
        <taxon>Bacteria</taxon>
        <taxon>Pseudomonadati</taxon>
        <taxon>Pseudomonadota</taxon>
        <taxon>Alphaproteobacteria</taxon>
        <taxon>Acetobacterales</taxon>
        <taxon>Acetobacteraceae</taxon>
        <taxon>Lichenicoccus</taxon>
    </lineage>
</organism>
<dbReference type="Gene3D" id="2.40.170.20">
    <property type="entry name" value="TonB-dependent receptor, beta-barrel domain"/>
    <property type="match status" value="1"/>
</dbReference>
<dbReference type="AlphaFoldDB" id="A0A5R9JE35"/>
<evidence type="ECO:0000256" key="6">
    <source>
        <dbReference type="ARBA" id="ARBA00022692"/>
    </source>
</evidence>
<evidence type="ECO:0000256" key="16">
    <source>
        <dbReference type="SAM" id="SignalP"/>
    </source>
</evidence>
<feature type="domain" description="TonB-dependent receptor-like beta-barrel" evidence="17">
    <location>
        <begin position="269"/>
        <end position="712"/>
    </location>
</feature>
<keyword evidence="4 14" id="KW-1134">Transmembrane beta strand</keyword>
<keyword evidence="11 14" id="KW-0472">Membrane</keyword>
<evidence type="ECO:0000256" key="8">
    <source>
        <dbReference type="ARBA" id="ARBA00023004"/>
    </source>
</evidence>
<dbReference type="Pfam" id="PF00593">
    <property type="entry name" value="TonB_dep_Rec_b-barrel"/>
    <property type="match status" value="1"/>
</dbReference>
<dbReference type="FunFam" id="2.40.170.20:FF:000005">
    <property type="entry name" value="TonB-dependent siderophore receptor"/>
    <property type="match status" value="1"/>
</dbReference>
<keyword evidence="5" id="KW-0410">Iron transport</keyword>
<dbReference type="GO" id="GO:0009279">
    <property type="term" value="C:cell outer membrane"/>
    <property type="evidence" value="ECO:0007669"/>
    <property type="project" value="UniProtKB-SubCell"/>
</dbReference>
<accession>A0A5R9JE35</accession>
<reference evidence="19 20" key="1">
    <citation type="submission" date="2019-05" db="EMBL/GenBank/DDBJ databases">
        <authorList>
            <person name="Pankratov T."/>
            <person name="Grouzdev D."/>
        </authorList>
    </citation>
    <scope>NUCLEOTIDE SEQUENCE [LARGE SCALE GENOMIC DNA]</scope>
    <source>
        <strain evidence="19 20">KEBCLARHB70R</strain>
    </source>
</reference>
<sequence>MRPRLRWPLRHTLMLSSAACLTSGLLAPQPACAQATQAAAPVAVQPASGQVGAEGSEKPPEIVSVIGHRNRRNGFVPKDSNAATKTDTPLIDTPQAVSVVTRAQLDQQNARTLGEALRYTSGIASENRGFSTRYDQISIRGFNAVDGIDEFLDELKLFNGAFYATQQIDPYLLERVDVLKGPPSVLYGQASPGGVVDLTSKLPVADPIHMLSFESGTFGYVRGTGDFGGALDQSGQFLYRLAATGFTSGSQDRHTTSDRYAVTPSISWLPDDRTTLTINAFYQHDPQGGGYGTVPLQGTILPNPNGPIPNDVYIGDTGFEKFDRSQTSIGYQFTHHFDDQWSVRSVARYANVGSAYEQVYGGGSLEADDRTLARNTAASKEHFDTITLEEQVLGHFDTGPLHHSLLVGANWQDLRDSYDFLFGQAPPIDIYAPNNNQVIPAPALTTNESVGTSQEATFAEDQIALGRLHLQIGAREDWSDISTRNQITPASSFDQFDRAFTWRGGILYAFPVGLSPYFNYAQSFQPANSVDFFGNPFKPTKGEQYEVGLKYQPRNIDAFLTAALFHLTETHVLVADPNPAHLFASVQTGAIRSQGIELEAHANLTRRLNVIASWTYQDVAYEGDSGVLSGKRPTQIPAQYASVWAHYDIGDGRLRGLGLGAGVRYNGNTLADQTVETVTPNTTLVDAQIQYALAGLLPSLKGAVAQITAQNLLDKRYISSCYSASFGCFFGAGRNVIGRLTYKW</sequence>
<gene>
    <name evidence="19" type="ORF">FE263_10930</name>
</gene>
<evidence type="ECO:0000256" key="7">
    <source>
        <dbReference type="ARBA" id="ARBA00022729"/>
    </source>
</evidence>
<keyword evidence="13 14" id="KW-0998">Cell outer membrane</keyword>
<evidence type="ECO:0000256" key="4">
    <source>
        <dbReference type="ARBA" id="ARBA00022452"/>
    </source>
</evidence>
<evidence type="ECO:0000259" key="18">
    <source>
        <dbReference type="Pfam" id="PF07715"/>
    </source>
</evidence>
<evidence type="ECO:0000256" key="3">
    <source>
        <dbReference type="ARBA" id="ARBA00022448"/>
    </source>
</evidence>
<dbReference type="PROSITE" id="PS52016">
    <property type="entry name" value="TONB_DEPENDENT_REC_3"/>
    <property type="match status" value="1"/>
</dbReference>
<dbReference type="Gene3D" id="2.170.130.10">
    <property type="entry name" value="TonB-dependent receptor, plug domain"/>
    <property type="match status" value="1"/>
</dbReference>
<protein>
    <submittedName>
        <fullName evidence="19">TonB-dependent siderophore receptor</fullName>
    </submittedName>
</protein>
<dbReference type="InterPro" id="IPR010105">
    <property type="entry name" value="TonB_sidphr_rcpt"/>
</dbReference>
<evidence type="ECO:0000313" key="19">
    <source>
        <dbReference type="EMBL" id="TLU72558.1"/>
    </source>
</evidence>
<evidence type="ECO:0000256" key="1">
    <source>
        <dbReference type="ARBA" id="ARBA00004571"/>
    </source>
</evidence>
<keyword evidence="3 14" id="KW-0813">Transport</keyword>
<keyword evidence="12 19" id="KW-0675">Receptor</keyword>
<evidence type="ECO:0000256" key="5">
    <source>
        <dbReference type="ARBA" id="ARBA00022496"/>
    </source>
</evidence>
<evidence type="ECO:0000256" key="15">
    <source>
        <dbReference type="RuleBase" id="RU003357"/>
    </source>
</evidence>
<dbReference type="GO" id="GO:0015891">
    <property type="term" value="P:siderophore transport"/>
    <property type="evidence" value="ECO:0007669"/>
    <property type="project" value="InterPro"/>
</dbReference>
<dbReference type="Pfam" id="PF07715">
    <property type="entry name" value="Plug"/>
    <property type="match status" value="1"/>
</dbReference>
<dbReference type="OrthoDB" id="9760333at2"/>
<dbReference type="PANTHER" id="PTHR32552">
    <property type="entry name" value="FERRICHROME IRON RECEPTOR-RELATED"/>
    <property type="match status" value="1"/>
</dbReference>
<comment type="caution">
    <text evidence="19">The sequence shown here is derived from an EMBL/GenBank/DDBJ whole genome shotgun (WGS) entry which is preliminary data.</text>
</comment>
<keyword evidence="8" id="KW-0408">Iron</keyword>
<comment type="similarity">
    <text evidence="2 14 15">Belongs to the TonB-dependent receptor family.</text>
</comment>
<evidence type="ECO:0000256" key="14">
    <source>
        <dbReference type="PROSITE-ProRule" id="PRU01360"/>
    </source>
</evidence>
<dbReference type="Proteomes" id="UP000305654">
    <property type="component" value="Unassembled WGS sequence"/>
</dbReference>
<feature type="chain" id="PRO_5024435336" evidence="16">
    <location>
        <begin position="34"/>
        <end position="744"/>
    </location>
</feature>
<dbReference type="InterPro" id="IPR000531">
    <property type="entry name" value="Beta-barrel_TonB"/>
</dbReference>
<keyword evidence="6 14" id="KW-0812">Transmembrane</keyword>
<dbReference type="FunFam" id="2.170.130.10:FF:000001">
    <property type="entry name" value="Catecholate siderophore TonB-dependent receptor"/>
    <property type="match status" value="1"/>
</dbReference>
<dbReference type="GO" id="GO:0038023">
    <property type="term" value="F:signaling receptor activity"/>
    <property type="evidence" value="ECO:0007669"/>
    <property type="project" value="InterPro"/>
</dbReference>
<dbReference type="InterPro" id="IPR012910">
    <property type="entry name" value="Plug_dom"/>
</dbReference>
<evidence type="ECO:0000256" key="9">
    <source>
        <dbReference type="ARBA" id="ARBA00023065"/>
    </source>
</evidence>
<evidence type="ECO:0000256" key="2">
    <source>
        <dbReference type="ARBA" id="ARBA00009810"/>
    </source>
</evidence>
<dbReference type="RefSeq" id="WP_138326020.1">
    <property type="nucleotide sequence ID" value="NZ_VCDI01000003.1"/>
</dbReference>
<dbReference type="GO" id="GO:0015344">
    <property type="term" value="F:siderophore uptake transmembrane transporter activity"/>
    <property type="evidence" value="ECO:0007669"/>
    <property type="project" value="TreeGrafter"/>
</dbReference>
<feature type="domain" description="TonB-dependent receptor plug" evidence="18">
    <location>
        <begin position="90"/>
        <end position="195"/>
    </location>
</feature>
<dbReference type="CDD" id="cd01347">
    <property type="entry name" value="ligand_gated_channel"/>
    <property type="match status" value="1"/>
</dbReference>
<proteinExistence type="inferred from homology"/>
<keyword evidence="20" id="KW-1185">Reference proteome</keyword>
<evidence type="ECO:0000259" key="17">
    <source>
        <dbReference type="Pfam" id="PF00593"/>
    </source>
</evidence>
<name>A0A5R9JE35_9PROT</name>
<feature type="signal peptide" evidence="16">
    <location>
        <begin position="1"/>
        <end position="33"/>
    </location>
</feature>